<evidence type="ECO:0000256" key="1">
    <source>
        <dbReference type="SAM" id="Phobius"/>
    </source>
</evidence>
<evidence type="ECO:0000313" key="3">
    <source>
        <dbReference type="Proteomes" id="UP000286716"/>
    </source>
</evidence>
<name>A0A428VVX3_AMYBA</name>
<evidence type="ECO:0000313" key="2">
    <source>
        <dbReference type="EMBL" id="RSM34957.1"/>
    </source>
</evidence>
<keyword evidence="3" id="KW-1185">Reference proteome</keyword>
<dbReference type="EMBL" id="QHHU01000120">
    <property type="protein sequence ID" value="RSM34957.1"/>
    <property type="molecule type" value="Genomic_DNA"/>
</dbReference>
<dbReference type="Proteomes" id="UP000286716">
    <property type="component" value="Unassembled WGS sequence"/>
</dbReference>
<protein>
    <submittedName>
        <fullName evidence="2">Uncharacterized protein</fullName>
    </submittedName>
</protein>
<keyword evidence="1" id="KW-0472">Membrane</keyword>
<feature type="transmembrane region" description="Helical" evidence="1">
    <location>
        <begin position="6"/>
        <end position="24"/>
    </location>
</feature>
<dbReference type="AlphaFoldDB" id="A0A428VVX3"/>
<proteinExistence type="predicted"/>
<accession>A0A428VVX3</accession>
<reference evidence="2 3" key="1">
    <citation type="submission" date="2018-05" db="EMBL/GenBank/DDBJ databases">
        <title>Evolution of GPA BGCs.</title>
        <authorList>
            <person name="Waglechner N."/>
            <person name="Wright G.D."/>
        </authorList>
    </citation>
    <scope>NUCLEOTIDE SEQUENCE [LARGE SCALE GENOMIC DNA]</scope>
    <source>
        <strain evidence="2 3">DSM 5908</strain>
    </source>
</reference>
<gene>
    <name evidence="2" type="ORF">DMA12_46225</name>
</gene>
<keyword evidence="1" id="KW-0812">Transmembrane</keyword>
<organism evidence="2 3">
    <name type="scientific">Amycolatopsis balhimycina DSM 5908</name>
    <dbReference type="NCBI Taxonomy" id="1081091"/>
    <lineage>
        <taxon>Bacteria</taxon>
        <taxon>Bacillati</taxon>
        <taxon>Actinomycetota</taxon>
        <taxon>Actinomycetes</taxon>
        <taxon>Pseudonocardiales</taxon>
        <taxon>Pseudonocardiaceae</taxon>
        <taxon>Amycolatopsis</taxon>
    </lineage>
</organism>
<sequence>MDAGDWIAAGAALIAVVGASITFWQAREAKKSRRAAEDQAGSSRVAAIAAEGQAAIAKEHLDLARAERADRERLDEREAVVDLLRTALHYAGIFEGLLMFLGVVSDTVEQANSQTFDAYLAAKREFDRAMVLARLAIVTPSLREQLVRIKSALDAAEQPTQAFSSCSRDARGHAPMQVILDGQTAARTVAAAIQAFEESAIRAFSPSLATQSETP</sequence>
<comment type="caution">
    <text evidence="2">The sequence shown here is derived from an EMBL/GenBank/DDBJ whole genome shotgun (WGS) entry which is preliminary data.</text>
</comment>
<keyword evidence="1" id="KW-1133">Transmembrane helix</keyword>